<dbReference type="Pfam" id="PF05485">
    <property type="entry name" value="THAP"/>
    <property type="match status" value="1"/>
</dbReference>
<feature type="domain" description="THAP-type" evidence="6">
    <location>
        <begin position="1"/>
        <end position="79"/>
    </location>
</feature>
<evidence type="ECO:0000256" key="3">
    <source>
        <dbReference type="ARBA" id="ARBA00022833"/>
    </source>
</evidence>
<dbReference type="GO" id="GO:0003677">
    <property type="term" value="F:DNA binding"/>
    <property type="evidence" value="ECO:0007669"/>
    <property type="project" value="UniProtKB-UniRule"/>
</dbReference>
<keyword evidence="2 5" id="KW-0863">Zinc-finger</keyword>
<dbReference type="Pfam" id="PF12017">
    <property type="entry name" value="Tnp_P_element"/>
    <property type="match status" value="1"/>
</dbReference>
<dbReference type="Gene3D" id="6.20.210.20">
    <property type="entry name" value="THAP domain"/>
    <property type="match status" value="1"/>
</dbReference>
<dbReference type="Proteomes" id="UP001591681">
    <property type="component" value="Unassembled WGS sequence"/>
</dbReference>
<evidence type="ECO:0000256" key="4">
    <source>
        <dbReference type="ARBA" id="ARBA00023125"/>
    </source>
</evidence>
<dbReference type="InterPro" id="IPR021896">
    <property type="entry name" value="THAP9-like_HTH"/>
</dbReference>
<dbReference type="GO" id="GO:0008270">
    <property type="term" value="F:zinc ion binding"/>
    <property type="evidence" value="ECO:0007669"/>
    <property type="project" value="UniProtKB-KW"/>
</dbReference>
<keyword evidence="1" id="KW-0479">Metal-binding</keyword>
<dbReference type="InterPro" id="IPR038441">
    <property type="entry name" value="THAP_Znf_sf"/>
</dbReference>
<dbReference type="PANTHER" id="PTHR46927">
    <property type="entry name" value="AGAP005574-PA"/>
    <property type="match status" value="1"/>
</dbReference>
<evidence type="ECO:0000256" key="5">
    <source>
        <dbReference type="PROSITE-ProRule" id="PRU00309"/>
    </source>
</evidence>
<dbReference type="SMART" id="SM00980">
    <property type="entry name" value="THAP"/>
    <property type="match status" value="1"/>
</dbReference>
<protein>
    <recommendedName>
        <fullName evidence="6">THAP-type domain-containing protein</fullName>
    </recommendedName>
</protein>
<dbReference type="PROSITE" id="PS50950">
    <property type="entry name" value="ZF_THAP"/>
    <property type="match status" value="1"/>
</dbReference>
<dbReference type="EMBL" id="JBHFQA010000010">
    <property type="protein sequence ID" value="KAL2092106.1"/>
    <property type="molecule type" value="Genomic_DNA"/>
</dbReference>
<dbReference type="SUPFAM" id="SSF57716">
    <property type="entry name" value="Glucocorticoid receptor-like (DNA-binding domain)"/>
    <property type="match status" value="1"/>
</dbReference>
<dbReference type="PANTHER" id="PTHR46927:SF3">
    <property type="entry name" value="THAP-TYPE DOMAIN-CONTAINING PROTEIN"/>
    <property type="match status" value="1"/>
</dbReference>
<evidence type="ECO:0000313" key="8">
    <source>
        <dbReference type="Proteomes" id="UP001591681"/>
    </source>
</evidence>
<gene>
    <name evidence="7" type="ORF">ACEWY4_011904</name>
</gene>
<reference evidence="7 8" key="1">
    <citation type="submission" date="2024-09" db="EMBL/GenBank/DDBJ databases">
        <title>A chromosome-level genome assembly of Gray's grenadier anchovy, Coilia grayii.</title>
        <authorList>
            <person name="Fu Z."/>
        </authorList>
    </citation>
    <scope>NUCLEOTIDE SEQUENCE [LARGE SCALE GENOMIC DNA]</scope>
    <source>
        <strain evidence="7">G4</strain>
        <tissue evidence="7">Muscle</tissue>
    </source>
</reference>
<name>A0ABD1JZ18_9TELE</name>
<dbReference type="InterPro" id="IPR006612">
    <property type="entry name" value="THAP_Znf"/>
</dbReference>
<dbReference type="SMART" id="SM00692">
    <property type="entry name" value="DM3"/>
    <property type="match status" value="1"/>
</dbReference>
<keyword evidence="3" id="KW-0862">Zinc</keyword>
<evidence type="ECO:0000256" key="2">
    <source>
        <dbReference type="ARBA" id="ARBA00022771"/>
    </source>
</evidence>
<organism evidence="7 8">
    <name type="scientific">Coilia grayii</name>
    <name type="common">Gray's grenadier anchovy</name>
    <dbReference type="NCBI Taxonomy" id="363190"/>
    <lineage>
        <taxon>Eukaryota</taxon>
        <taxon>Metazoa</taxon>
        <taxon>Chordata</taxon>
        <taxon>Craniata</taxon>
        <taxon>Vertebrata</taxon>
        <taxon>Euteleostomi</taxon>
        <taxon>Actinopterygii</taxon>
        <taxon>Neopterygii</taxon>
        <taxon>Teleostei</taxon>
        <taxon>Clupei</taxon>
        <taxon>Clupeiformes</taxon>
        <taxon>Clupeoidei</taxon>
        <taxon>Engraulidae</taxon>
        <taxon>Coilinae</taxon>
        <taxon>Coilia</taxon>
    </lineage>
</organism>
<evidence type="ECO:0000313" key="7">
    <source>
        <dbReference type="EMBL" id="KAL2092106.1"/>
    </source>
</evidence>
<comment type="caution">
    <text evidence="7">The sequence shown here is derived from an EMBL/GenBank/DDBJ whole genome shotgun (WGS) entry which is preliminary data.</text>
</comment>
<evidence type="ECO:0000256" key="1">
    <source>
        <dbReference type="ARBA" id="ARBA00022723"/>
    </source>
</evidence>
<sequence length="337" mass="38666">MPCCVAYKCSNRTERTKISFFRFPFSDKDRLQKWIRNVKRQNWTPTKHSRLCSLHFTQDCFIYTQKQVTLTHDAVPTLFYPRLKATEWHTKSRKNSNKQVPNRPFFETIVSKTYFKVADPKDVSHDHFYDISDPVNATTVDVDVPSDIVPVDVDVPSDTMADQVDVNSETMADQADVNNDTMTEINAPSSIQPSDHSVYTQKYSRRVKKNGVAAQNDLSLKEKLRLQNQRVRRLKEKVTYLSSIVSDLKEKLFISASCDMLDSSRGRLAKEILLRTRTRRKSAKISDDLRSFAIQLHSFSAKAYKFVRDSFDRVLPHPTSLSVKPSTEGSIITDVSG</sequence>
<accession>A0ABD1JZ18</accession>
<proteinExistence type="predicted"/>
<keyword evidence="4 5" id="KW-0238">DNA-binding</keyword>
<evidence type="ECO:0000259" key="6">
    <source>
        <dbReference type="PROSITE" id="PS50950"/>
    </source>
</evidence>
<keyword evidence="8" id="KW-1185">Reference proteome</keyword>
<dbReference type="AlphaFoldDB" id="A0ABD1JZ18"/>
<dbReference type="InterPro" id="IPR052224">
    <property type="entry name" value="THAP_domain_protein"/>
</dbReference>